<dbReference type="RefSeq" id="WP_151535060.1">
    <property type="nucleotide sequence ID" value="NZ_WBOS01000004.1"/>
</dbReference>
<dbReference type="Gene3D" id="3.10.129.10">
    <property type="entry name" value="Hotdog Thioesterase"/>
    <property type="match status" value="1"/>
</dbReference>
<dbReference type="InterPro" id="IPR029069">
    <property type="entry name" value="HotDog_dom_sf"/>
</dbReference>
<gene>
    <name evidence="2" type="ORF">F7731_12250</name>
</gene>
<sequence>MKSEEADIIFNMEEVQQFVQLLGDQNPIYQSIKTAKTNGFQSIPLPPTMPMIAYKRIKTPWQLQHPVIHRKQHCTNYHTMYINQTYHAFVKLEDQYQRKQFTFIQQSLYLYDQDRILCFKGTSQLITGGLI</sequence>
<proteinExistence type="predicted"/>
<keyword evidence="3" id="KW-1185">Reference proteome</keyword>
<evidence type="ECO:0000313" key="2">
    <source>
        <dbReference type="EMBL" id="KAB2336257.1"/>
    </source>
</evidence>
<reference evidence="2 3" key="1">
    <citation type="journal article" date="2016" name="Antonie Van Leeuwenhoek">
        <title>Bacillus depressus sp. nov., isolated from soil of a sunflower field.</title>
        <authorList>
            <person name="Wei X."/>
            <person name="Xin D."/>
            <person name="Xin Y."/>
            <person name="Zhang H."/>
            <person name="Wang T."/>
            <person name="Zhang J."/>
        </authorList>
    </citation>
    <scope>NUCLEOTIDE SEQUENCE [LARGE SCALE GENOMIC DNA]</scope>
    <source>
        <strain evidence="2 3">BZ1</strain>
    </source>
</reference>
<organism evidence="2 3">
    <name type="scientific">Cytobacillus depressus</name>
    <dbReference type="NCBI Taxonomy" id="1602942"/>
    <lineage>
        <taxon>Bacteria</taxon>
        <taxon>Bacillati</taxon>
        <taxon>Bacillota</taxon>
        <taxon>Bacilli</taxon>
        <taxon>Bacillales</taxon>
        <taxon>Bacillaceae</taxon>
        <taxon>Cytobacillus</taxon>
    </lineage>
</organism>
<dbReference type="SUPFAM" id="SSF54637">
    <property type="entry name" value="Thioesterase/thiol ester dehydrase-isomerase"/>
    <property type="match status" value="1"/>
</dbReference>
<accession>A0A6L3VA60</accession>
<evidence type="ECO:0000313" key="3">
    <source>
        <dbReference type="Proteomes" id="UP000481030"/>
    </source>
</evidence>
<comment type="caution">
    <text evidence="2">The sequence shown here is derived from an EMBL/GenBank/DDBJ whole genome shotgun (WGS) entry which is preliminary data.</text>
</comment>
<evidence type="ECO:0000259" key="1">
    <source>
        <dbReference type="Pfam" id="PF13452"/>
    </source>
</evidence>
<protein>
    <submittedName>
        <fullName evidence="2">MaoC family dehydratase</fullName>
    </submittedName>
</protein>
<dbReference type="AlphaFoldDB" id="A0A6L3VA60"/>
<dbReference type="EMBL" id="WBOS01000004">
    <property type="protein sequence ID" value="KAB2336257.1"/>
    <property type="molecule type" value="Genomic_DNA"/>
</dbReference>
<dbReference type="Pfam" id="PF13452">
    <property type="entry name" value="FAS1_DH_region"/>
    <property type="match status" value="1"/>
</dbReference>
<dbReference type="Proteomes" id="UP000481030">
    <property type="component" value="Unassembled WGS sequence"/>
</dbReference>
<feature type="domain" description="FAS1-like dehydratase" evidence="1">
    <location>
        <begin position="4"/>
        <end position="54"/>
    </location>
</feature>
<dbReference type="InterPro" id="IPR039569">
    <property type="entry name" value="FAS1-like_DH_region"/>
</dbReference>
<name>A0A6L3VA60_9BACI</name>
<dbReference type="OrthoDB" id="160199at2"/>